<evidence type="ECO:0000313" key="3">
    <source>
        <dbReference type="Proteomes" id="UP000035444"/>
    </source>
</evidence>
<dbReference type="PANTHER" id="PTHR30212">
    <property type="entry name" value="PROTEIN YIIM"/>
    <property type="match status" value="1"/>
</dbReference>
<dbReference type="GO" id="GO:0030151">
    <property type="term" value="F:molybdenum ion binding"/>
    <property type="evidence" value="ECO:0007669"/>
    <property type="project" value="InterPro"/>
</dbReference>
<dbReference type="InterPro" id="IPR005163">
    <property type="entry name" value="Tri_helical_YiiM-like"/>
</dbReference>
<comment type="caution">
    <text evidence="2">The sequence shown here is derived from an EMBL/GenBank/DDBJ whole genome shotgun (WGS) entry which is preliminary data.</text>
</comment>
<dbReference type="AlphaFoldDB" id="A0A0H2M9S9"/>
<dbReference type="EMBL" id="LAQL01000019">
    <property type="protein sequence ID" value="KLN59088.1"/>
    <property type="molecule type" value="Genomic_DNA"/>
</dbReference>
<organism evidence="2 3">
    <name type="scientific">Kiloniella spongiae</name>
    <dbReference type="NCBI Taxonomy" id="1489064"/>
    <lineage>
        <taxon>Bacteria</taxon>
        <taxon>Pseudomonadati</taxon>
        <taxon>Pseudomonadota</taxon>
        <taxon>Alphaproteobacteria</taxon>
        <taxon>Rhodospirillales</taxon>
        <taxon>Kiloniellaceae</taxon>
        <taxon>Kiloniella</taxon>
    </lineage>
</organism>
<dbReference type="Gene3D" id="2.40.33.20">
    <property type="entry name" value="PK beta-barrel domain-like"/>
    <property type="match status" value="1"/>
</dbReference>
<keyword evidence="3" id="KW-1185">Reference proteome</keyword>
<dbReference type="GO" id="GO:0003824">
    <property type="term" value="F:catalytic activity"/>
    <property type="evidence" value="ECO:0007669"/>
    <property type="project" value="InterPro"/>
</dbReference>
<name>A0A0H2M9S9_9PROT</name>
<dbReference type="STRING" id="1489064.WH96_19045"/>
<dbReference type="PATRIC" id="fig|1489064.4.peg.821"/>
<evidence type="ECO:0000259" key="1">
    <source>
        <dbReference type="PROSITE" id="PS51340"/>
    </source>
</evidence>
<proteinExistence type="predicted"/>
<feature type="domain" description="MOSC" evidence="1">
    <location>
        <begin position="31"/>
        <end position="169"/>
    </location>
</feature>
<dbReference type="Pfam" id="PF03475">
    <property type="entry name" value="YiiM_3-alpha"/>
    <property type="match status" value="1"/>
</dbReference>
<dbReference type="Proteomes" id="UP000035444">
    <property type="component" value="Unassembled WGS sequence"/>
</dbReference>
<dbReference type="Pfam" id="PF03473">
    <property type="entry name" value="MOSC"/>
    <property type="match status" value="1"/>
</dbReference>
<sequence>MTNQNYILEHILTGKSVPFGPKGQPSAIAKKPVSGSLKVTKLGVAGDEQADPRHHGGPEKALHHYPRDHYSVWTNEFPEIDTVSLNVGGFGENISTTGLQEKDICIGDVFRFGSATVQVAQGRQPCWKLNVRFGFPKMAAAVQKSGRTGWYYRVLEEGFVKQGDELTLIDQPNPDWSLARIQNVLYVDTLNQENLQALVSLKELASNWQDLAQKRLSRLEVEDWNPRLQTPV</sequence>
<reference evidence="2 3" key="1">
    <citation type="submission" date="2015-03" db="EMBL/GenBank/DDBJ databases">
        <title>Genome Sequence of Kiloniella spongiae MEBiC09566, isolated from a marine sponge.</title>
        <authorList>
            <person name="Shao Z."/>
            <person name="Wang L."/>
            <person name="Li X."/>
        </authorList>
    </citation>
    <scope>NUCLEOTIDE SEQUENCE [LARGE SCALE GENOMIC DNA]</scope>
    <source>
        <strain evidence="2 3">MEBiC09566</strain>
    </source>
</reference>
<dbReference type="PANTHER" id="PTHR30212:SF2">
    <property type="entry name" value="PROTEIN YIIM"/>
    <property type="match status" value="1"/>
</dbReference>
<accession>A0A0H2M9S9</accession>
<dbReference type="GO" id="GO:0030170">
    <property type="term" value="F:pyridoxal phosphate binding"/>
    <property type="evidence" value="ECO:0007669"/>
    <property type="project" value="InterPro"/>
</dbReference>
<gene>
    <name evidence="2" type="ORF">WH96_19045</name>
</gene>
<dbReference type="InterPro" id="IPR052353">
    <property type="entry name" value="Benzoxazolinone_Detox_Enz"/>
</dbReference>
<dbReference type="InterPro" id="IPR005302">
    <property type="entry name" value="MoCF_Sase_C"/>
</dbReference>
<dbReference type="OrthoDB" id="9786134at2"/>
<dbReference type="InterPro" id="IPR011037">
    <property type="entry name" value="Pyrv_Knase-like_insert_dom_sf"/>
</dbReference>
<dbReference type="PROSITE" id="PS51340">
    <property type="entry name" value="MOSC"/>
    <property type="match status" value="1"/>
</dbReference>
<evidence type="ECO:0000313" key="2">
    <source>
        <dbReference type="EMBL" id="KLN59088.1"/>
    </source>
</evidence>
<dbReference type="SUPFAM" id="SSF50800">
    <property type="entry name" value="PK beta-barrel domain-like"/>
    <property type="match status" value="1"/>
</dbReference>
<dbReference type="RefSeq" id="WP_047765835.1">
    <property type="nucleotide sequence ID" value="NZ_LAQL01000019.1"/>
</dbReference>
<protein>
    <submittedName>
        <fullName evidence="2">Molybdenum cofactor sulfurase</fullName>
    </submittedName>
</protein>